<feature type="region of interest" description="Disordered" evidence="1">
    <location>
        <begin position="675"/>
        <end position="703"/>
    </location>
</feature>
<dbReference type="InterPro" id="IPR050796">
    <property type="entry name" value="SCF_F-box_component"/>
</dbReference>
<dbReference type="CDD" id="cd22157">
    <property type="entry name" value="F-box_AtFBW1-like"/>
    <property type="match status" value="1"/>
</dbReference>
<dbReference type="InterPro" id="IPR017451">
    <property type="entry name" value="F-box-assoc_interact_dom"/>
</dbReference>
<dbReference type="PANTHER" id="PTHR31672:SF2">
    <property type="entry name" value="F-BOX DOMAIN-CONTAINING PROTEIN"/>
    <property type="match status" value="1"/>
</dbReference>
<dbReference type="SUPFAM" id="SSF81383">
    <property type="entry name" value="F-box domain"/>
    <property type="match status" value="2"/>
</dbReference>
<feature type="domain" description="F-box" evidence="2">
    <location>
        <begin position="728"/>
        <end position="769"/>
    </location>
</feature>
<dbReference type="InterPro" id="IPR036047">
    <property type="entry name" value="F-box-like_dom_sf"/>
</dbReference>
<feature type="domain" description="F-box" evidence="2">
    <location>
        <begin position="382"/>
        <end position="415"/>
    </location>
</feature>
<evidence type="ECO:0000313" key="3">
    <source>
        <dbReference type="EMBL" id="KAF8746391.1"/>
    </source>
</evidence>
<organism evidence="3 4">
    <name type="scientific">Digitaria exilis</name>
    <dbReference type="NCBI Taxonomy" id="1010633"/>
    <lineage>
        <taxon>Eukaryota</taxon>
        <taxon>Viridiplantae</taxon>
        <taxon>Streptophyta</taxon>
        <taxon>Embryophyta</taxon>
        <taxon>Tracheophyta</taxon>
        <taxon>Spermatophyta</taxon>
        <taxon>Magnoliopsida</taxon>
        <taxon>Liliopsida</taxon>
        <taxon>Poales</taxon>
        <taxon>Poaceae</taxon>
        <taxon>PACMAD clade</taxon>
        <taxon>Panicoideae</taxon>
        <taxon>Panicodae</taxon>
        <taxon>Paniceae</taxon>
        <taxon>Anthephorinae</taxon>
        <taxon>Digitaria</taxon>
    </lineage>
</organism>
<comment type="caution">
    <text evidence="3">The sequence shown here is derived from an EMBL/GenBank/DDBJ whole genome shotgun (WGS) entry which is preliminary data.</text>
</comment>
<dbReference type="SMART" id="SM00256">
    <property type="entry name" value="FBOX"/>
    <property type="match status" value="2"/>
</dbReference>
<dbReference type="EMBL" id="JACEFO010001203">
    <property type="protein sequence ID" value="KAF8746391.1"/>
    <property type="molecule type" value="Genomic_DNA"/>
</dbReference>
<dbReference type="OrthoDB" id="605570at2759"/>
<feature type="compositionally biased region" description="Polar residues" evidence="1">
    <location>
        <begin position="335"/>
        <end position="352"/>
    </location>
</feature>
<evidence type="ECO:0000259" key="2">
    <source>
        <dbReference type="SMART" id="SM00256"/>
    </source>
</evidence>
<proteinExistence type="predicted"/>
<name>A0A835FE21_9POAL</name>
<evidence type="ECO:0000313" key="4">
    <source>
        <dbReference type="Proteomes" id="UP000636709"/>
    </source>
</evidence>
<accession>A0A835FE21</accession>
<dbReference type="Pfam" id="PF12937">
    <property type="entry name" value="F-box-like"/>
    <property type="match status" value="1"/>
</dbReference>
<protein>
    <recommendedName>
        <fullName evidence="2">F-box domain-containing protein</fullName>
    </recommendedName>
</protein>
<dbReference type="InterPro" id="IPR001810">
    <property type="entry name" value="F-box_dom"/>
</dbReference>
<gene>
    <name evidence="3" type="ORF">HU200_013361</name>
</gene>
<feature type="region of interest" description="Disordered" evidence="1">
    <location>
        <begin position="1178"/>
        <end position="1201"/>
    </location>
</feature>
<keyword evidence="4" id="KW-1185">Reference proteome</keyword>
<dbReference type="Pfam" id="PF07734">
    <property type="entry name" value="FBA_1"/>
    <property type="match status" value="1"/>
</dbReference>
<dbReference type="PANTHER" id="PTHR31672">
    <property type="entry name" value="BNACNNG10540D PROTEIN"/>
    <property type="match status" value="1"/>
</dbReference>
<feature type="region of interest" description="Disordered" evidence="1">
    <location>
        <begin position="333"/>
        <end position="360"/>
    </location>
</feature>
<reference evidence="3" key="1">
    <citation type="submission" date="2020-07" db="EMBL/GenBank/DDBJ databases">
        <title>Genome sequence and genetic diversity analysis of an under-domesticated orphan crop, white fonio (Digitaria exilis).</title>
        <authorList>
            <person name="Bennetzen J.L."/>
            <person name="Chen S."/>
            <person name="Ma X."/>
            <person name="Wang X."/>
            <person name="Yssel A.E.J."/>
            <person name="Chaluvadi S.R."/>
            <person name="Johnson M."/>
            <person name="Gangashetty P."/>
            <person name="Hamidou F."/>
            <person name="Sanogo M.D."/>
            <person name="Zwaenepoel A."/>
            <person name="Wallace J."/>
            <person name="Van De Peer Y."/>
            <person name="Van Deynze A."/>
        </authorList>
    </citation>
    <scope>NUCLEOTIDE SEQUENCE</scope>
    <source>
        <tissue evidence="3">Leaves</tissue>
    </source>
</reference>
<dbReference type="InterPro" id="IPR006527">
    <property type="entry name" value="F-box-assoc_dom_typ1"/>
</dbReference>
<evidence type="ECO:0000256" key="1">
    <source>
        <dbReference type="SAM" id="MobiDB-lite"/>
    </source>
</evidence>
<dbReference type="Gene3D" id="1.20.1280.50">
    <property type="match status" value="1"/>
</dbReference>
<dbReference type="NCBIfam" id="TIGR01640">
    <property type="entry name" value="F_box_assoc_1"/>
    <property type="match status" value="1"/>
</dbReference>
<dbReference type="AlphaFoldDB" id="A0A835FE21"/>
<feature type="region of interest" description="Disordered" evidence="1">
    <location>
        <begin position="1129"/>
        <end position="1157"/>
    </location>
</feature>
<sequence length="1201" mass="131712">MPLWASAGHIPSWLQPRLGIAQTWGAALPPLCVLVTDTGQATPLSWVGRACALLRALGHFSSARGPDPLALTQAYNFYPSDKQQHIPEKSSVQESCKPSVVQDPLGCAPFVPLGSGSVLENKSSRFIVAAACTASTHDGVGAEAVVLRLMLFAREGESRKSVMMTLRGCGKRVPGSASPVSPPQSQHSCASTAKSLDLFVAGGAQAAVLSVLSGLIPPSLGALYRLDVMTAFLILTAVFGKNEAVNTSAGRGTGLPSSCCHGGILAGSPTRKQGKEAPISSKGKPTAGVVAAAAAGGTTFEWRKTMFLEMLGKEGQRRQDRAKETTLREPARYLSTPSDSCTESFSTYPSGSRRSHPRNPAAMWGATRATTARRRRACVPVLPDELLLAKALLRCRAVCRSWRRLTSAADFVLAHHQIQPSLPLVFLHGTIRGASVTGATLDAFDLWATPADERRRPTLRFKHSKHYREFKVYASCDGLLLFSLSSRSRFYICNPATRQWMLPLPMMLIGSHVAGLYRHSSSGEYRVLYMKKQADADRGVDVDAAAYFVLTVGSGAEPRCVGQPATSASIRQYMTAGPGMPSSLGARLSCSMNPWWCLWRHLIEMDDGTLGISYIDEWKMSVKLWVLEDYAAENLTVRPSALLGRTGWPERPPFTANFTQSQIWLCAIFEPEADGRNNDPKTLGYPPASERPATTDPGDSREPLRAAAMTGATRARSSRRRRACGPVLPDELVLWEILVHLPAKALLRCRAVCRSWRRLTSAPDFLLAHHRLQPSLSLPLVFLQDKICDSRGRTRVAATLEALDLWPTPATATDDRRRLPTLRFRDYKHDRALKVYASCDGLLLFSLWYRRKLSYYICNPATRQWIRLPMCLDGHYVAGLYRHSPSGEYRVLYRMGASYPAVDAPYYVLTVGSDAKPRCVGLLSASASIKQDVAVWLWHVNQCPPVMLHGCLHWLFYSSSSHENVLLVFDTVAESFRTMCPPTNENSSRGSRRHLLEMDDGTLGVSYIDERKMTVKLWVLKDYEAEVWSLKLFAVSLALSAKRTILSAKALPRSGSRQRFCGEATFAESFLPGSRQSLCRVHRRYLPRACRLSAKSLALTPARRRCTVSVGPAAGLSAKHSRFAESHVPGSRQRIQALGKEPMGPTPGGRRGASAQGLCREPWPRLSAKNGIFAESLGQGSRQKMASLPRAWPHALGKPLG</sequence>
<dbReference type="Proteomes" id="UP000636709">
    <property type="component" value="Unassembled WGS sequence"/>
</dbReference>